<dbReference type="EMBL" id="GISG01157069">
    <property type="protein sequence ID" value="MBA4648788.1"/>
    <property type="molecule type" value="Transcribed_RNA"/>
</dbReference>
<dbReference type="AlphaFoldDB" id="A0A7C9DX77"/>
<evidence type="ECO:0000313" key="2">
    <source>
        <dbReference type="EMBL" id="MBA4648788.1"/>
    </source>
</evidence>
<protein>
    <submittedName>
        <fullName evidence="2">Uncharacterized protein</fullName>
    </submittedName>
</protein>
<evidence type="ECO:0000256" key="1">
    <source>
        <dbReference type="SAM" id="MobiDB-lite"/>
    </source>
</evidence>
<organism evidence="2">
    <name type="scientific">Opuntia streptacantha</name>
    <name type="common">Prickly pear cactus</name>
    <name type="synonym">Opuntia cardona</name>
    <dbReference type="NCBI Taxonomy" id="393608"/>
    <lineage>
        <taxon>Eukaryota</taxon>
        <taxon>Viridiplantae</taxon>
        <taxon>Streptophyta</taxon>
        <taxon>Embryophyta</taxon>
        <taxon>Tracheophyta</taxon>
        <taxon>Spermatophyta</taxon>
        <taxon>Magnoliopsida</taxon>
        <taxon>eudicotyledons</taxon>
        <taxon>Gunneridae</taxon>
        <taxon>Pentapetalae</taxon>
        <taxon>Caryophyllales</taxon>
        <taxon>Cactineae</taxon>
        <taxon>Cactaceae</taxon>
        <taxon>Opuntioideae</taxon>
        <taxon>Opuntia</taxon>
    </lineage>
</organism>
<feature type="region of interest" description="Disordered" evidence="1">
    <location>
        <begin position="37"/>
        <end position="136"/>
    </location>
</feature>
<proteinExistence type="predicted"/>
<feature type="region of interest" description="Disordered" evidence="1">
    <location>
        <begin position="1"/>
        <end position="24"/>
    </location>
</feature>
<dbReference type="EMBL" id="GISG01103894">
    <property type="protein sequence ID" value="MBA4637279.1"/>
    <property type="molecule type" value="Transcribed_RNA"/>
</dbReference>
<name>A0A7C9DX77_OPUST</name>
<reference evidence="2" key="2">
    <citation type="submission" date="2020-07" db="EMBL/GenBank/DDBJ databases">
        <authorList>
            <person name="Vera ALvarez R."/>
            <person name="Arias-Moreno D.M."/>
            <person name="Jimenez-Jacinto V."/>
            <person name="Jimenez-Bremont J.F."/>
            <person name="Swaminathan K."/>
            <person name="Moose S.P."/>
            <person name="Guerrero-Gonzalez M.L."/>
            <person name="Marino-Ramirez L."/>
            <person name="Landsman D."/>
            <person name="Rodriguez-Kessler M."/>
            <person name="Delgado-Sanchez P."/>
        </authorList>
    </citation>
    <scope>NUCLEOTIDE SEQUENCE</scope>
    <source>
        <tissue evidence="2">Cladode</tissue>
    </source>
</reference>
<accession>A0A7C9DX77</accession>
<reference evidence="2" key="1">
    <citation type="journal article" date="2013" name="J. Plant Res.">
        <title>Effect of fungi and light on seed germination of three Opuntia species from semiarid lands of central Mexico.</title>
        <authorList>
            <person name="Delgado-Sanchez P."/>
            <person name="Jimenez-Bremont J.F."/>
            <person name="Guerrero-Gonzalez Mde L."/>
            <person name="Flores J."/>
        </authorList>
    </citation>
    <scope>NUCLEOTIDE SEQUENCE</scope>
    <source>
        <tissue evidence="2">Cladode</tissue>
    </source>
</reference>
<sequence length="165" mass="18059">MYSDICLFSPARMSTQPDARQRNVQEDDLCQMALKVSAKRQPLFGDSTSATATNSDGSDDPVGSPSSMGLPEIKTTRTTAASPDQDDRPNTPTSPDSRIKENPLCPPAPMKPKSQPVRKRRRSAEHDTNVRSSSRLLDFCKEVESMLSPRLQGNLGGKIKKARSV</sequence>